<comment type="caution">
    <text evidence="2">The sequence shown here is derived from an EMBL/GenBank/DDBJ whole genome shotgun (WGS) entry which is preliminary data.</text>
</comment>
<feature type="domain" description="DUF6438" evidence="1">
    <location>
        <begin position="1"/>
        <end position="98"/>
    </location>
</feature>
<gene>
    <name evidence="2" type="ORF">DC487_10530</name>
</gene>
<dbReference type="EMBL" id="QDKG01000003">
    <property type="protein sequence ID" value="PVH25345.1"/>
    <property type="molecule type" value="Genomic_DNA"/>
</dbReference>
<proteinExistence type="predicted"/>
<sequence length="110" mass="12606">MQIDKNCVVTLDAVDHLPNKMKGWYKANLPEKEWMVLVNKLEKMNFKDMQDNYGRQITDLPSVNTAITFADGNAKKINDYGARGTQELSELYTYIDALLGSLDWESTDQK</sequence>
<dbReference type="Pfam" id="PF20033">
    <property type="entry name" value="DUF6438"/>
    <property type="match status" value="1"/>
</dbReference>
<keyword evidence="3" id="KW-1185">Reference proteome</keyword>
<evidence type="ECO:0000259" key="1">
    <source>
        <dbReference type="Pfam" id="PF20033"/>
    </source>
</evidence>
<organism evidence="2 3">
    <name type="scientific">Sphingobacterium corticibacter</name>
    <dbReference type="NCBI Taxonomy" id="2171749"/>
    <lineage>
        <taxon>Bacteria</taxon>
        <taxon>Pseudomonadati</taxon>
        <taxon>Bacteroidota</taxon>
        <taxon>Sphingobacteriia</taxon>
        <taxon>Sphingobacteriales</taxon>
        <taxon>Sphingobacteriaceae</taxon>
        <taxon>Sphingobacterium</taxon>
    </lineage>
</organism>
<dbReference type="InterPro" id="IPR045497">
    <property type="entry name" value="DUF6438"/>
</dbReference>
<dbReference type="AlphaFoldDB" id="A0A2T8HIV9"/>
<evidence type="ECO:0000313" key="3">
    <source>
        <dbReference type="Proteomes" id="UP000245627"/>
    </source>
</evidence>
<accession>A0A2T8HIV9</accession>
<dbReference type="Proteomes" id="UP000245627">
    <property type="component" value="Unassembled WGS sequence"/>
</dbReference>
<evidence type="ECO:0000313" key="2">
    <source>
        <dbReference type="EMBL" id="PVH25345.1"/>
    </source>
</evidence>
<protein>
    <recommendedName>
        <fullName evidence="1">DUF6438 domain-containing protein</fullName>
    </recommendedName>
</protein>
<name>A0A2T8HIV9_9SPHI</name>
<reference evidence="2 3" key="1">
    <citation type="submission" date="2018-04" db="EMBL/GenBank/DDBJ databases">
        <title>Sphingobacterium cortibacter sp. nov.</title>
        <authorList>
            <person name="Li Y."/>
        </authorList>
    </citation>
    <scope>NUCLEOTIDE SEQUENCE [LARGE SCALE GENOMIC DNA]</scope>
    <source>
        <strain evidence="2 3">2c-3</strain>
    </source>
</reference>